<comment type="caution">
    <text evidence="2">The sequence shown here is derived from an EMBL/GenBank/DDBJ whole genome shotgun (WGS) entry which is preliminary data.</text>
</comment>
<dbReference type="SUPFAM" id="SSF51556">
    <property type="entry name" value="Metallo-dependent hydrolases"/>
    <property type="match status" value="1"/>
</dbReference>
<evidence type="ECO:0000256" key="1">
    <source>
        <dbReference type="SAM" id="SignalP"/>
    </source>
</evidence>
<organism evidence="2 3">
    <name type="scientific">Aureicoccus marinus</name>
    <dbReference type="NCBI Taxonomy" id="754435"/>
    <lineage>
        <taxon>Bacteria</taxon>
        <taxon>Pseudomonadati</taxon>
        <taxon>Bacteroidota</taxon>
        <taxon>Flavobacteriia</taxon>
        <taxon>Flavobacteriales</taxon>
        <taxon>Flavobacteriaceae</taxon>
        <taxon>Aureicoccus</taxon>
    </lineage>
</organism>
<name>A0A2S7T809_9FLAO</name>
<dbReference type="EMBL" id="MQVX01000001">
    <property type="protein sequence ID" value="PQJ15794.1"/>
    <property type="molecule type" value="Genomic_DNA"/>
</dbReference>
<dbReference type="PROSITE" id="PS51257">
    <property type="entry name" value="PROKAR_LIPOPROTEIN"/>
    <property type="match status" value="1"/>
</dbReference>
<keyword evidence="3" id="KW-1185">Reference proteome</keyword>
<proteinExistence type="predicted"/>
<dbReference type="Gene3D" id="3.20.20.140">
    <property type="entry name" value="Metal-dependent hydrolases"/>
    <property type="match status" value="1"/>
</dbReference>
<dbReference type="GO" id="GO:0019213">
    <property type="term" value="F:deacetylase activity"/>
    <property type="evidence" value="ECO:0007669"/>
    <property type="project" value="InterPro"/>
</dbReference>
<dbReference type="Proteomes" id="UP000239366">
    <property type="component" value="Unassembled WGS sequence"/>
</dbReference>
<protein>
    <submittedName>
        <fullName evidence="2">Uncharacterized protein</fullName>
    </submittedName>
</protein>
<dbReference type="OrthoDB" id="9775607at2"/>
<gene>
    <name evidence="2" type="ORF">BST99_08695</name>
</gene>
<dbReference type="RefSeq" id="WP_105001452.1">
    <property type="nucleotide sequence ID" value="NZ_MQVX01000001.1"/>
</dbReference>
<feature type="signal peptide" evidence="1">
    <location>
        <begin position="1"/>
        <end position="19"/>
    </location>
</feature>
<feature type="chain" id="PRO_5015740536" evidence="1">
    <location>
        <begin position="20"/>
        <end position="272"/>
    </location>
</feature>
<dbReference type="PANTHER" id="PTHR42717">
    <property type="entry name" value="DIHYDROOROTASE-RELATED"/>
    <property type="match status" value="1"/>
</dbReference>
<dbReference type="InterPro" id="IPR011059">
    <property type="entry name" value="Metal-dep_hydrolase_composite"/>
</dbReference>
<dbReference type="SUPFAM" id="SSF51338">
    <property type="entry name" value="Composite domain of metallo-dependent hydrolases"/>
    <property type="match status" value="1"/>
</dbReference>
<keyword evidence="1" id="KW-0732">Signal</keyword>
<sequence length="272" mass="29926">MKKLIILTLGIVLFFSACNQNNNSKSSDSTKSVVYDIVIENGRVIDPETKTDKVMNVGIKEDKIVKLSTKTLKGRKVLDAKGKIVAPGAIDLHHHSPTIFGANNSNRDGVTTILELEAGSYPVTSAGTMLENKSKVHFGASSSHIMIRIKVIEGKDLGYYDMGDQTTPAWYQKSTLDEIAEIEKLHHQALENGAIGIGLLLDYMTNAITDEELDMVFRVAAEHQVPVFVHVRRYVNGDIRGLKEIIDLAKEKGTHAHICHLNANAMGNYQAC</sequence>
<dbReference type="InterPro" id="IPR020043">
    <property type="entry name" value="Deacetylase_Atu3266-like"/>
</dbReference>
<dbReference type="GO" id="GO:0016810">
    <property type="term" value="F:hydrolase activity, acting on carbon-nitrogen (but not peptide) bonds"/>
    <property type="evidence" value="ECO:0007669"/>
    <property type="project" value="InterPro"/>
</dbReference>
<reference evidence="3" key="1">
    <citation type="submission" date="2016-11" db="EMBL/GenBank/DDBJ databases">
        <title>Trade-off between light-utilization and light-protection in marine flavobacteria.</title>
        <authorList>
            <person name="Kumagai Y."/>
            <person name="Yoshizawa S."/>
            <person name="Kogure K."/>
        </authorList>
    </citation>
    <scope>NUCLEOTIDE SEQUENCE [LARGE SCALE GENOMIC DNA]</scope>
    <source>
        <strain evidence="3">SG-18</strain>
    </source>
</reference>
<evidence type="ECO:0000313" key="3">
    <source>
        <dbReference type="Proteomes" id="UP000239366"/>
    </source>
</evidence>
<accession>A0A2S7T809</accession>
<dbReference type="AlphaFoldDB" id="A0A2S7T809"/>
<dbReference type="PANTHER" id="PTHR42717:SF1">
    <property type="entry name" value="IMIDAZOLONEPROPIONASE AND RELATED AMIDOHYDROLASES"/>
    <property type="match status" value="1"/>
</dbReference>
<dbReference type="InterPro" id="IPR032466">
    <property type="entry name" value="Metal_Hydrolase"/>
</dbReference>
<evidence type="ECO:0000313" key="2">
    <source>
        <dbReference type="EMBL" id="PQJ15794.1"/>
    </source>
</evidence>